<protein>
    <submittedName>
        <fullName evidence="1">Beta-lactamase-type transpeptidase fold domain containing protein</fullName>
    </submittedName>
</protein>
<accession>A0A167BD87</accession>
<dbReference type="Proteomes" id="UP000076863">
    <property type="component" value="Unassembled WGS sequence"/>
</dbReference>
<reference evidence="1 2" key="1">
    <citation type="journal article" date="2016" name="Genome Biol. Evol.">
        <title>Divergent and convergent evolution of fungal pathogenicity.</title>
        <authorList>
            <person name="Shang Y."/>
            <person name="Xiao G."/>
            <person name="Zheng P."/>
            <person name="Cen K."/>
            <person name="Zhan S."/>
            <person name="Wang C."/>
        </authorList>
    </citation>
    <scope>NUCLEOTIDE SEQUENCE [LARGE SCALE GENOMIC DNA]</scope>
    <source>
        <strain evidence="1 2">RCEF 3172</strain>
    </source>
</reference>
<dbReference type="EMBL" id="AZHA01000021">
    <property type="protein sequence ID" value="OAA39913.1"/>
    <property type="molecule type" value="Genomic_DNA"/>
</dbReference>
<comment type="caution">
    <text evidence="1">The sequence shown here is derived from an EMBL/GenBank/DDBJ whole genome shotgun (WGS) entry which is preliminary data.</text>
</comment>
<evidence type="ECO:0000313" key="1">
    <source>
        <dbReference type="EMBL" id="OAA39913.1"/>
    </source>
</evidence>
<sequence>MAQVINGWECFPRGWETPVSSIIRDDSVTQDDIVSYRSGMGRHNFGLLRVRDGKQLLPRDVTRNLRNLAKTAEPGVQ</sequence>
<evidence type="ECO:0000313" key="2">
    <source>
        <dbReference type="Proteomes" id="UP000076863"/>
    </source>
</evidence>
<proteinExistence type="predicted"/>
<keyword evidence="2" id="KW-1185">Reference proteome</keyword>
<name>A0A167BD87_9HYPO</name>
<dbReference type="AlphaFoldDB" id="A0A167BD87"/>
<organism evidence="1 2">
    <name type="scientific">Beauveria brongniartii RCEF 3172</name>
    <dbReference type="NCBI Taxonomy" id="1081107"/>
    <lineage>
        <taxon>Eukaryota</taxon>
        <taxon>Fungi</taxon>
        <taxon>Dikarya</taxon>
        <taxon>Ascomycota</taxon>
        <taxon>Pezizomycotina</taxon>
        <taxon>Sordariomycetes</taxon>
        <taxon>Hypocreomycetidae</taxon>
        <taxon>Hypocreales</taxon>
        <taxon>Cordycipitaceae</taxon>
        <taxon>Beauveria</taxon>
        <taxon>Beauveria brongniartii</taxon>
    </lineage>
</organism>
<gene>
    <name evidence="1" type="ORF">BBO_06439</name>
</gene>
<dbReference type="OrthoDB" id="5946976at2759"/>